<dbReference type="Gene3D" id="1.10.510.10">
    <property type="entry name" value="Transferase(Phosphotransferase) domain 1"/>
    <property type="match status" value="1"/>
</dbReference>
<protein>
    <recommendedName>
        <fullName evidence="8">Protein kinase domain-containing protein</fullName>
    </recommendedName>
</protein>
<dbReference type="PANTHER" id="PTHR27009">
    <property type="entry name" value="RUST RESISTANCE KINASE LR10-RELATED"/>
    <property type="match status" value="1"/>
</dbReference>
<dbReference type="AlphaFoldDB" id="A0A4U5QXW2"/>
<name>A0A4U5QXW2_POPAL</name>
<dbReference type="GO" id="GO:0016020">
    <property type="term" value="C:membrane"/>
    <property type="evidence" value="ECO:0007669"/>
    <property type="project" value="UniProtKB-SubCell"/>
</dbReference>
<accession>A0A4U5QXW2</accession>
<dbReference type="InterPro" id="IPR001245">
    <property type="entry name" value="Ser-Thr/Tyr_kinase_cat_dom"/>
</dbReference>
<gene>
    <name evidence="9" type="ORF">D5086_0000032960</name>
</gene>
<sequence>MAPELFYKSIGGVSYKADVYSFGMLLMEMVGRRKNLNALADHSSQMYFPSWIYDQVNEGKDILEDQATEQEKNTIKKMTIVALWCIQLKPIDRPSMHRVVQMLEADIESLQMPPKPFLVPQQTSNDDRINMANPTSLRDPSNVFSIDSSYQFGR</sequence>
<evidence type="ECO:0000256" key="4">
    <source>
        <dbReference type="ARBA" id="ARBA00022729"/>
    </source>
</evidence>
<dbReference type="EMBL" id="RCHU01000088">
    <property type="protein sequence ID" value="TKS15601.1"/>
    <property type="molecule type" value="Genomic_DNA"/>
</dbReference>
<dbReference type="STRING" id="43335.A0A4U5QXW2"/>
<evidence type="ECO:0000256" key="7">
    <source>
        <dbReference type="ARBA" id="ARBA00023180"/>
    </source>
</evidence>
<evidence type="ECO:0000256" key="6">
    <source>
        <dbReference type="ARBA" id="ARBA00023136"/>
    </source>
</evidence>
<keyword evidence="5" id="KW-1133">Transmembrane helix</keyword>
<dbReference type="GO" id="GO:0004674">
    <property type="term" value="F:protein serine/threonine kinase activity"/>
    <property type="evidence" value="ECO:0007669"/>
    <property type="project" value="UniProtKB-KW"/>
</dbReference>
<evidence type="ECO:0000259" key="8">
    <source>
        <dbReference type="PROSITE" id="PS50011"/>
    </source>
</evidence>
<feature type="domain" description="Protein kinase" evidence="8">
    <location>
        <begin position="1"/>
        <end position="118"/>
    </location>
</feature>
<organism evidence="9">
    <name type="scientific">Populus alba</name>
    <name type="common">White poplar</name>
    <dbReference type="NCBI Taxonomy" id="43335"/>
    <lineage>
        <taxon>Eukaryota</taxon>
        <taxon>Viridiplantae</taxon>
        <taxon>Streptophyta</taxon>
        <taxon>Embryophyta</taxon>
        <taxon>Tracheophyta</taxon>
        <taxon>Spermatophyta</taxon>
        <taxon>Magnoliopsida</taxon>
        <taxon>eudicotyledons</taxon>
        <taxon>Gunneridae</taxon>
        <taxon>Pentapetalae</taxon>
        <taxon>rosids</taxon>
        <taxon>fabids</taxon>
        <taxon>Malpighiales</taxon>
        <taxon>Salicaceae</taxon>
        <taxon>Saliceae</taxon>
        <taxon>Populus</taxon>
    </lineage>
</organism>
<dbReference type="InterPro" id="IPR000719">
    <property type="entry name" value="Prot_kinase_dom"/>
</dbReference>
<comment type="caution">
    <text evidence="9">The sequence shown here is derived from an EMBL/GenBank/DDBJ whole genome shotgun (WGS) entry which is preliminary data.</text>
</comment>
<keyword evidence="2" id="KW-0723">Serine/threonine-protein kinase</keyword>
<keyword evidence="3" id="KW-0812">Transmembrane</keyword>
<dbReference type="InterPro" id="IPR011009">
    <property type="entry name" value="Kinase-like_dom_sf"/>
</dbReference>
<keyword evidence="2" id="KW-0418">Kinase</keyword>
<dbReference type="InterPro" id="IPR045874">
    <property type="entry name" value="LRK10/LRL21-25-like"/>
</dbReference>
<evidence type="ECO:0000313" key="9">
    <source>
        <dbReference type="EMBL" id="TKS15601.1"/>
    </source>
</evidence>
<keyword evidence="4" id="KW-0732">Signal</keyword>
<reference evidence="9" key="1">
    <citation type="submission" date="2018-10" db="EMBL/GenBank/DDBJ databases">
        <title>Population genomic analysis revealed the cold adaptation of white poplar.</title>
        <authorList>
            <person name="Liu Y.-J."/>
        </authorList>
    </citation>
    <scope>NUCLEOTIDE SEQUENCE [LARGE SCALE GENOMIC DNA]</scope>
    <source>
        <strain evidence="9">PAL-ZL1</strain>
    </source>
</reference>
<keyword evidence="2" id="KW-0808">Transferase</keyword>
<keyword evidence="7" id="KW-0325">Glycoprotein</keyword>
<comment type="subcellular location">
    <subcellularLocation>
        <location evidence="1">Membrane</location>
        <topology evidence="1">Single-pass type I membrane protein</topology>
    </subcellularLocation>
</comment>
<dbReference type="SUPFAM" id="SSF56112">
    <property type="entry name" value="Protein kinase-like (PK-like)"/>
    <property type="match status" value="1"/>
</dbReference>
<evidence type="ECO:0000256" key="3">
    <source>
        <dbReference type="ARBA" id="ARBA00022692"/>
    </source>
</evidence>
<dbReference type="GO" id="GO:0005524">
    <property type="term" value="F:ATP binding"/>
    <property type="evidence" value="ECO:0007669"/>
    <property type="project" value="InterPro"/>
</dbReference>
<dbReference type="Pfam" id="PF07714">
    <property type="entry name" value="PK_Tyr_Ser-Thr"/>
    <property type="match status" value="1"/>
</dbReference>
<evidence type="ECO:0000256" key="1">
    <source>
        <dbReference type="ARBA" id="ARBA00004479"/>
    </source>
</evidence>
<proteinExistence type="predicted"/>
<dbReference type="PROSITE" id="PS50011">
    <property type="entry name" value="PROTEIN_KINASE_DOM"/>
    <property type="match status" value="1"/>
</dbReference>
<evidence type="ECO:0000256" key="2">
    <source>
        <dbReference type="ARBA" id="ARBA00022527"/>
    </source>
</evidence>
<evidence type="ECO:0000256" key="5">
    <source>
        <dbReference type="ARBA" id="ARBA00022989"/>
    </source>
</evidence>
<keyword evidence="6" id="KW-0472">Membrane</keyword>